<name>A0ABN2YZH5_9MICC</name>
<comment type="similarity">
    <text evidence="1">Belongs to the ADP-ribosylglycohydrolase family.</text>
</comment>
<comment type="caution">
    <text evidence="3">The sequence shown here is derived from an EMBL/GenBank/DDBJ whole genome shotgun (WGS) entry which is preliminary data.</text>
</comment>
<proteinExistence type="inferred from homology"/>
<reference evidence="3 4" key="1">
    <citation type="journal article" date="2019" name="Int. J. Syst. Evol. Microbiol.">
        <title>The Global Catalogue of Microorganisms (GCM) 10K type strain sequencing project: providing services to taxonomists for standard genome sequencing and annotation.</title>
        <authorList>
            <consortium name="The Broad Institute Genomics Platform"/>
            <consortium name="The Broad Institute Genome Sequencing Center for Infectious Disease"/>
            <person name="Wu L."/>
            <person name="Ma J."/>
        </authorList>
    </citation>
    <scope>NUCLEOTIDE SEQUENCE [LARGE SCALE GENOMIC DNA]</scope>
    <source>
        <strain evidence="3 4">JCM 15921</strain>
    </source>
</reference>
<gene>
    <name evidence="3" type="ORF">GCM10009825_18110</name>
</gene>
<dbReference type="Gene3D" id="1.10.4080.10">
    <property type="entry name" value="ADP-ribosylation/Crystallin J1"/>
    <property type="match status" value="1"/>
</dbReference>
<dbReference type="PANTHER" id="PTHR16222:SF24">
    <property type="entry name" value="ADP-RIBOSYLHYDROLASE ARH3"/>
    <property type="match status" value="1"/>
</dbReference>
<evidence type="ECO:0000256" key="2">
    <source>
        <dbReference type="ARBA" id="ARBA00022801"/>
    </source>
</evidence>
<evidence type="ECO:0000313" key="4">
    <source>
        <dbReference type="Proteomes" id="UP001500102"/>
    </source>
</evidence>
<dbReference type="Pfam" id="PF03747">
    <property type="entry name" value="ADP_ribosyl_GH"/>
    <property type="match status" value="1"/>
</dbReference>
<evidence type="ECO:0000256" key="1">
    <source>
        <dbReference type="ARBA" id="ARBA00010702"/>
    </source>
</evidence>
<dbReference type="InterPro" id="IPR036705">
    <property type="entry name" value="Ribosyl_crysJ1_sf"/>
</dbReference>
<dbReference type="SUPFAM" id="SSF101478">
    <property type="entry name" value="ADP-ribosylglycohydrolase"/>
    <property type="match status" value="1"/>
</dbReference>
<dbReference type="InterPro" id="IPR050792">
    <property type="entry name" value="ADP-ribosylglycohydrolase"/>
</dbReference>
<dbReference type="InterPro" id="IPR005502">
    <property type="entry name" value="Ribosyl_crysJ1"/>
</dbReference>
<keyword evidence="2" id="KW-0378">Hydrolase</keyword>
<protein>
    <submittedName>
        <fullName evidence="3">ADP-ribosylglycohydrolase family protein</fullName>
    </submittedName>
</protein>
<keyword evidence="4" id="KW-1185">Reference proteome</keyword>
<dbReference type="Gene3D" id="3.90.190.10">
    <property type="entry name" value="Protein tyrosine phosphatase superfamily"/>
    <property type="match status" value="1"/>
</dbReference>
<dbReference type="PANTHER" id="PTHR16222">
    <property type="entry name" value="ADP-RIBOSYLGLYCOHYDROLASE"/>
    <property type="match status" value="1"/>
</dbReference>
<dbReference type="CDD" id="cd14498">
    <property type="entry name" value="DSP"/>
    <property type="match status" value="1"/>
</dbReference>
<dbReference type="EMBL" id="BAAAQB010000026">
    <property type="protein sequence ID" value="GAA2134468.1"/>
    <property type="molecule type" value="Genomic_DNA"/>
</dbReference>
<dbReference type="InterPro" id="IPR029021">
    <property type="entry name" value="Prot-tyrosine_phosphatase-like"/>
</dbReference>
<evidence type="ECO:0000313" key="3">
    <source>
        <dbReference type="EMBL" id="GAA2134468.1"/>
    </source>
</evidence>
<dbReference type="SUPFAM" id="SSF52799">
    <property type="entry name" value="(Phosphotyrosine protein) phosphatases II"/>
    <property type="match status" value="1"/>
</dbReference>
<dbReference type="RefSeq" id="WP_344364586.1">
    <property type="nucleotide sequence ID" value="NZ_BAAAQB010000026.1"/>
</dbReference>
<sequence length="497" mass="52352">MKLTPLQNDRAAGVLVALAAGDALGAGYEFGAPLPDGAEVTMKGGGPFGFAPAEWTDDTSMAIPIAQALLESASDAESSSPAALTMIVRAWAAWAAEAKDVGAQTSAVIAAARRLAAAAGRSKVHAADFSAAAADFHARTGRSAGNGSLMRTAPMALAYLDRDPAELMVQAGVLSALTHADPDAQEACGLWCVAIREAVLTGRLDVRAGLPLLSAERAALWLQRIEVAERSRPREFNRNGWVVEAFQGAWSAIHFAGLTASDPAHLRAALEEAVRGGRDTDTVAAIAGGLLGAAYGYTAVPFEWRRRLHGWPGLRARDLMMLGMELGRGEGRRLGSWPRAGHQDYSMWSRTDALVQHPHDDGVWLGGVGSLGRVAELGIDAVVSLCRLGTLDVPSVAPEDHATFWLVDSPDEDDNADAAFVLRDAASAVERFRAEGKTVLVHCVRAESRTPTVAALYGARVAGVSPLEALEDVCRVLPGANPNRLFLGLLKNVQTAP</sequence>
<organism evidence="3 4">
    <name type="scientific">Arthrobacter humicola</name>
    <dbReference type="NCBI Taxonomy" id="409291"/>
    <lineage>
        <taxon>Bacteria</taxon>
        <taxon>Bacillati</taxon>
        <taxon>Actinomycetota</taxon>
        <taxon>Actinomycetes</taxon>
        <taxon>Micrococcales</taxon>
        <taxon>Micrococcaceae</taxon>
        <taxon>Arthrobacter</taxon>
    </lineage>
</organism>
<accession>A0ABN2YZH5</accession>
<dbReference type="Proteomes" id="UP001500102">
    <property type="component" value="Unassembled WGS sequence"/>
</dbReference>